<evidence type="ECO:0000256" key="2">
    <source>
        <dbReference type="ARBA" id="ARBA00022801"/>
    </source>
</evidence>
<dbReference type="Pfam" id="PF03265">
    <property type="entry name" value="DNase_II"/>
    <property type="match status" value="1"/>
</dbReference>
<name>V5GKI0_IXORI</name>
<feature type="chain" id="PRO_5004734006" evidence="4">
    <location>
        <begin position="21"/>
        <end position="249"/>
    </location>
</feature>
<proteinExistence type="evidence at transcript level"/>
<accession>V5GKI0</accession>
<keyword evidence="2" id="KW-0378">Hydrolase</keyword>
<protein>
    <submittedName>
        <fullName evidence="5">Putative deoxyribonuclease ii</fullName>
    </submittedName>
</protein>
<dbReference type="GO" id="GO:0006309">
    <property type="term" value="P:apoptotic DNA fragmentation"/>
    <property type="evidence" value="ECO:0007669"/>
    <property type="project" value="TreeGrafter"/>
</dbReference>
<sequence length="249" mass="27923">MRASYLVLGLLALSISLVSSTSGSTRCKNQSGGNVDWFILYKLPKMQKTKGNAFTPAGGEFVYIDSDSPTSARTWTLSSQDLYRPPNPLAYTLAPLYQKDVPQDILYVVYNDQSPDRYNGTRNGHSKGVVMFDEAVGIWLLHSAPRFVENLHGGVYTFPENARENAQIFICVTFPATQLNAIAKQLRMQYAKRVRQGILNGDATKTRPDGSPLQGQLHTWTNDETEYRQRDQSRRKTIPQRCQEGQPGS</sequence>
<organism evidence="5">
    <name type="scientific">Ixodes ricinus</name>
    <name type="common">Common tick</name>
    <name type="synonym">Acarus ricinus</name>
    <dbReference type="NCBI Taxonomy" id="34613"/>
    <lineage>
        <taxon>Eukaryota</taxon>
        <taxon>Metazoa</taxon>
        <taxon>Ecdysozoa</taxon>
        <taxon>Arthropoda</taxon>
        <taxon>Chelicerata</taxon>
        <taxon>Arachnida</taxon>
        <taxon>Acari</taxon>
        <taxon>Parasitiformes</taxon>
        <taxon>Ixodida</taxon>
        <taxon>Ixodoidea</taxon>
        <taxon>Ixodidae</taxon>
        <taxon>Ixodinae</taxon>
        <taxon>Ixodes</taxon>
    </lineage>
</organism>
<feature type="region of interest" description="Disordered" evidence="3">
    <location>
        <begin position="201"/>
        <end position="249"/>
    </location>
</feature>
<dbReference type="EMBL" id="GANP01013653">
    <property type="protein sequence ID" value="JAB70815.1"/>
    <property type="molecule type" value="mRNA"/>
</dbReference>
<evidence type="ECO:0000256" key="4">
    <source>
        <dbReference type="SAM" id="SignalP"/>
    </source>
</evidence>
<dbReference type="GO" id="GO:0004531">
    <property type="term" value="F:deoxyribonuclease II activity"/>
    <property type="evidence" value="ECO:0007669"/>
    <property type="project" value="InterPro"/>
</dbReference>
<dbReference type="PANTHER" id="PTHR10858">
    <property type="entry name" value="DEOXYRIBONUCLEASE II"/>
    <property type="match status" value="1"/>
</dbReference>
<feature type="signal peptide" evidence="4">
    <location>
        <begin position="1"/>
        <end position="20"/>
    </location>
</feature>
<feature type="compositionally biased region" description="Polar residues" evidence="3">
    <location>
        <begin position="213"/>
        <end position="222"/>
    </location>
</feature>
<evidence type="ECO:0000256" key="3">
    <source>
        <dbReference type="SAM" id="MobiDB-lite"/>
    </source>
</evidence>
<reference evidence="5" key="1">
    <citation type="journal article" date="2015" name="Sci. Rep.">
        <title>Tissue- and time-dependent transcription in Ixodes ricinus salivary glands and midguts when blood feeding on the vertebrate host.</title>
        <authorList>
            <person name="Kotsyfakis M."/>
            <person name="Schwarz A."/>
            <person name="Erhart J."/>
            <person name="Ribeiro J.M."/>
        </authorList>
    </citation>
    <scope>NUCLEOTIDE SEQUENCE</scope>
    <source>
        <tissue evidence="5">Salivary gland and midgut</tissue>
    </source>
</reference>
<comment type="similarity">
    <text evidence="1">Belongs to the DNase II family.</text>
</comment>
<evidence type="ECO:0000313" key="5">
    <source>
        <dbReference type="EMBL" id="JAB70815.1"/>
    </source>
</evidence>
<dbReference type="CDD" id="cd09120">
    <property type="entry name" value="PLDc_DNaseII_1"/>
    <property type="match status" value="1"/>
</dbReference>
<feature type="compositionally biased region" description="Basic and acidic residues" evidence="3">
    <location>
        <begin position="225"/>
        <end position="234"/>
    </location>
</feature>
<keyword evidence="4" id="KW-0732">Signal</keyword>
<evidence type="ECO:0000256" key="1">
    <source>
        <dbReference type="ARBA" id="ARBA00007527"/>
    </source>
</evidence>
<dbReference type="InterPro" id="IPR004947">
    <property type="entry name" value="DNase_II"/>
</dbReference>
<dbReference type="AlphaFoldDB" id="V5GKI0"/>
<dbReference type="PANTHER" id="PTHR10858:SF23">
    <property type="entry name" value="DEOXYRIBONUCLEASE II"/>
    <property type="match status" value="1"/>
</dbReference>